<dbReference type="EMBL" id="QUSZ01002396">
    <property type="protein sequence ID" value="RHY22305.1"/>
    <property type="molecule type" value="Genomic_DNA"/>
</dbReference>
<protein>
    <submittedName>
        <fullName evidence="1">Uncharacterized protein</fullName>
    </submittedName>
</protein>
<dbReference type="Proteomes" id="UP000275652">
    <property type="component" value="Unassembled WGS sequence"/>
</dbReference>
<evidence type="ECO:0000313" key="1">
    <source>
        <dbReference type="EMBL" id="RHY22305.1"/>
    </source>
</evidence>
<reference evidence="2 4" key="1">
    <citation type="journal article" date="2018" name="J. Invertebr. Pathol.">
        <title>New genotyping method for the causative agent of crayfish plague (Aphanomyces astaci) based on whole genome data.</title>
        <authorList>
            <person name="Minardi D."/>
            <person name="Studholme D.J."/>
            <person name="van der Giezen M."/>
            <person name="Pretto T."/>
            <person name="Oidtmann B."/>
        </authorList>
    </citation>
    <scope>NUCLEOTIDE SEQUENCE [LARGE SCALE GENOMIC DNA]</scope>
    <source>
        <strain evidence="2 4">KB13</strain>
    </source>
</reference>
<sequence length="78" mass="8657">MSLLPSSVQPFVGTPLDDLRSQAYTLWKTDFWSQATSHNISEFFSTKDYVPQGNGIDTLARCILSLLKSSSLISMLSI</sequence>
<reference evidence="1 3" key="2">
    <citation type="submission" date="2018-08" db="EMBL/GenBank/DDBJ databases">
        <title>Aphanomyces genome sequencing and annotation.</title>
        <authorList>
            <person name="Minardi D."/>
            <person name="Oidtmann B."/>
            <person name="Van Der Giezen M."/>
            <person name="Studholme D.J."/>
        </authorList>
    </citation>
    <scope>NUCLEOTIDE SEQUENCE [LARGE SCALE GENOMIC DNA]</scope>
    <source>
        <strain evidence="1 3">Kv</strain>
    </source>
</reference>
<comment type="caution">
    <text evidence="1">The sequence shown here is derived from an EMBL/GenBank/DDBJ whole genome shotgun (WGS) entry which is preliminary data.</text>
</comment>
<dbReference type="EMBL" id="QUTI01017587">
    <property type="protein sequence ID" value="RLO10637.1"/>
    <property type="molecule type" value="Genomic_DNA"/>
</dbReference>
<evidence type="ECO:0000313" key="2">
    <source>
        <dbReference type="EMBL" id="RLO10637.1"/>
    </source>
</evidence>
<dbReference type="AlphaFoldDB" id="A0A397BQS1"/>
<accession>A0A397BQS1</accession>
<dbReference type="Proteomes" id="UP000265427">
    <property type="component" value="Unassembled WGS sequence"/>
</dbReference>
<organism evidence="1 3">
    <name type="scientific">Aphanomyces astaci</name>
    <name type="common">Crayfish plague agent</name>
    <dbReference type="NCBI Taxonomy" id="112090"/>
    <lineage>
        <taxon>Eukaryota</taxon>
        <taxon>Sar</taxon>
        <taxon>Stramenopiles</taxon>
        <taxon>Oomycota</taxon>
        <taxon>Saprolegniomycetes</taxon>
        <taxon>Saprolegniales</taxon>
        <taxon>Verrucalvaceae</taxon>
        <taxon>Aphanomyces</taxon>
    </lineage>
</organism>
<evidence type="ECO:0000313" key="3">
    <source>
        <dbReference type="Proteomes" id="UP000265427"/>
    </source>
</evidence>
<evidence type="ECO:0000313" key="4">
    <source>
        <dbReference type="Proteomes" id="UP000275652"/>
    </source>
</evidence>
<gene>
    <name evidence="2" type="ORF">DYB28_012250</name>
    <name evidence="1" type="ORF">DYB36_014226</name>
</gene>
<proteinExistence type="predicted"/>
<name>A0A397BQS1_APHAT</name>